<evidence type="ECO:0000313" key="6">
    <source>
        <dbReference type="Proteomes" id="UP000785679"/>
    </source>
</evidence>
<dbReference type="OrthoDB" id="2310150at2759"/>
<feature type="domain" description="NADP-dependent oxidoreductase" evidence="4">
    <location>
        <begin position="31"/>
        <end position="327"/>
    </location>
</feature>
<sequence length="371" mass="41621">MPYRYLGATGLRVSALSFGNMITVMQGGTREEKQSLMNESLRRALSYGVNFLDTSEMYGFGEAESVMGQAIKDVGVKREEIVVSTKLFWGPIGTSYDTDVNLEYIKGKGVNQIGLSRKHIIEGMNASLKRLQLDYVDIVFAHRSDPTTPIEETCRALSWLVEQGKAHYWATSGWEADHIQHAIELCDKLGLHKPVAEQVEYNMIWRTKMEKDYTLLFDKYRLGTTVYSPLAQGVLSGRYNSGEIPADSRINKQVPFWGNPIIRMYLAGAKKDTLVRICAGLEEICREIGCTQPLLALAWGLASGDVSTLVCGFSKAEQVDENMGAIQVYGKWNRELEARIEALLQNGPEMVIDFKKFLPAKPRREQAVFGK</sequence>
<comment type="similarity">
    <text evidence="1">Belongs to the shaker potassium channel beta subunit family.</text>
</comment>
<dbReference type="Proteomes" id="UP000785679">
    <property type="component" value="Unassembled WGS sequence"/>
</dbReference>
<comment type="caution">
    <text evidence="5">The sequence shown here is derived from an EMBL/GenBank/DDBJ whole genome shotgun (WGS) entry which is preliminary data.</text>
</comment>
<keyword evidence="2" id="KW-0521">NADP</keyword>
<keyword evidence="3" id="KW-0560">Oxidoreductase</keyword>
<dbReference type="SUPFAM" id="SSF51430">
    <property type="entry name" value="NAD(P)-linked oxidoreductase"/>
    <property type="match status" value="1"/>
</dbReference>
<dbReference type="PANTHER" id="PTHR43150:SF2">
    <property type="entry name" value="HYPERKINETIC, ISOFORM M"/>
    <property type="match status" value="1"/>
</dbReference>
<organism evidence="5 6">
    <name type="scientific">Halteria grandinella</name>
    <dbReference type="NCBI Taxonomy" id="5974"/>
    <lineage>
        <taxon>Eukaryota</taxon>
        <taxon>Sar</taxon>
        <taxon>Alveolata</taxon>
        <taxon>Ciliophora</taxon>
        <taxon>Intramacronucleata</taxon>
        <taxon>Spirotrichea</taxon>
        <taxon>Stichotrichia</taxon>
        <taxon>Sporadotrichida</taxon>
        <taxon>Halteriidae</taxon>
        <taxon>Halteria</taxon>
    </lineage>
</organism>
<dbReference type="PANTHER" id="PTHR43150">
    <property type="entry name" value="HYPERKINETIC, ISOFORM M"/>
    <property type="match status" value="1"/>
</dbReference>
<dbReference type="AlphaFoldDB" id="A0A8J8NPQ8"/>
<dbReference type="GO" id="GO:0016491">
    <property type="term" value="F:oxidoreductase activity"/>
    <property type="evidence" value="ECO:0007669"/>
    <property type="project" value="UniProtKB-KW"/>
</dbReference>
<evidence type="ECO:0000256" key="1">
    <source>
        <dbReference type="ARBA" id="ARBA00006515"/>
    </source>
</evidence>
<evidence type="ECO:0000259" key="4">
    <source>
        <dbReference type="Pfam" id="PF00248"/>
    </source>
</evidence>
<dbReference type="InterPro" id="IPR005399">
    <property type="entry name" value="K_chnl_volt-dep_bsu_KCNAB-rel"/>
</dbReference>
<dbReference type="PRINTS" id="PR01577">
    <property type="entry name" value="KCNABCHANNEL"/>
</dbReference>
<protein>
    <recommendedName>
        <fullName evidence="4">NADP-dependent oxidoreductase domain-containing protein</fullName>
    </recommendedName>
</protein>
<accession>A0A8J8NPQ8</accession>
<keyword evidence="6" id="KW-1185">Reference proteome</keyword>
<gene>
    <name evidence="5" type="ORF">FGO68_gene16402</name>
</gene>
<dbReference type="Pfam" id="PF00248">
    <property type="entry name" value="Aldo_ket_red"/>
    <property type="match status" value="1"/>
</dbReference>
<dbReference type="Gene3D" id="3.20.20.100">
    <property type="entry name" value="NADP-dependent oxidoreductase domain"/>
    <property type="match status" value="1"/>
</dbReference>
<reference evidence="5" key="1">
    <citation type="submission" date="2019-06" db="EMBL/GenBank/DDBJ databases">
        <authorList>
            <person name="Zheng W."/>
        </authorList>
    </citation>
    <scope>NUCLEOTIDE SEQUENCE</scope>
    <source>
        <strain evidence="5">QDHG01</strain>
    </source>
</reference>
<dbReference type="EMBL" id="RRYP01011092">
    <property type="protein sequence ID" value="TNV77965.1"/>
    <property type="molecule type" value="Genomic_DNA"/>
</dbReference>
<dbReference type="InterPro" id="IPR036812">
    <property type="entry name" value="NAD(P)_OxRdtase_dom_sf"/>
</dbReference>
<evidence type="ECO:0000256" key="3">
    <source>
        <dbReference type="ARBA" id="ARBA00023002"/>
    </source>
</evidence>
<name>A0A8J8NPQ8_HALGN</name>
<dbReference type="InterPro" id="IPR023210">
    <property type="entry name" value="NADP_OxRdtase_dom"/>
</dbReference>
<evidence type="ECO:0000313" key="5">
    <source>
        <dbReference type="EMBL" id="TNV77965.1"/>
    </source>
</evidence>
<evidence type="ECO:0000256" key="2">
    <source>
        <dbReference type="ARBA" id="ARBA00022857"/>
    </source>
</evidence>
<proteinExistence type="inferred from homology"/>